<sequence length="812" mass="89935">MTTLPGERNETCKQPKKCLVNVAKQFFLSMFSSKNKGSRLQRFSPTHFYNQKQQYSYSKMVLTLPIILCIFTVFSTGNGAVVLQRNGGSNSVKNELAAYDNEIISEPEITCGPGVVHFTVNTRRGNASAVYVRGQSHNEDCTFHNKRNITIELAKCNVRRKREINPNPGIAYQMTVVVQLHPLFVTKVDRAYNVNCFYKEKPQDVSVDFGVSDIVTQQLYSEPLLPACTYSVHRHVLNKKDSPNGPRVKYTHVGEQLYHVWECPSRMYSMLLYNCQAVDGKGAEFAIIDANGCSKDEFLMPQITYTVERTKAMAASAAFNFPDRNTMSFTCKIKLCMNSDLECSNLTPPNCNGKRAKSASNGNFNEDTSGESSALLNVTESPLPSSASTTPLSIITKTNVKQRVEVNGDVIPEIEFESTTEALTSTNRQQRIEERIQDKTENSRSTPSSSTSSSRFSSSTPTESTTDRAKANLRDESEEDRRTSSSSTLRSSSSTQRTSNSTPRSSSSATTSEGSEQLLSSVERMNSASAENSRETGSASSSTWSSSSSTTEGIPLPPTLIATFHTTNSNNIISARKDEFPQPDLLLHKDKAMLVPHERKIPSSASKTSNRMDEGVERADQSWTVSAEEVKQEEEKEKEEESKKKKESDETFNGTTKPVQVFDKRSGNEAKSAARSQRDTTRGPPASSNADGKRTHNRRRGTHEVDFDISSPELMIMDDYGRFLGLSLKPAAAAQRGSIQRSSIQEAPFVDWSSQERRNGNNTLVCLSPIAIISGGLLLLLLLLIMLVILMRVMRKNRGSSGTLMEHSLYSS</sequence>
<keyword evidence="2" id="KW-0193">Cuticle</keyword>
<dbReference type="InterPro" id="IPR056953">
    <property type="entry name" value="CUT_N"/>
</dbReference>
<evidence type="ECO:0000256" key="1">
    <source>
        <dbReference type="ARBA" id="ARBA00004251"/>
    </source>
</evidence>
<proteinExistence type="predicted"/>
<dbReference type="SMART" id="SM00241">
    <property type="entry name" value="ZP"/>
    <property type="match status" value="1"/>
</dbReference>
<evidence type="ECO:0000313" key="11">
    <source>
        <dbReference type="Proteomes" id="UP000095281"/>
    </source>
</evidence>
<dbReference type="GO" id="GO:0005886">
    <property type="term" value="C:plasma membrane"/>
    <property type="evidence" value="ECO:0007669"/>
    <property type="project" value="UniProtKB-SubCell"/>
</dbReference>
<dbReference type="GO" id="GO:0042302">
    <property type="term" value="F:structural constituent of cuticle"/>
    <property type="evidence" value="ECO:0007669"/>
    <property type="project" value="UniProtKB-KW"/>
</dbReference>
<feature type="domain" description="ZP" evidence="10">
    <location>
        <begin position="110"/>
        <end position="350"/>
    </location>
</feature>
<protein>
    <submittedName>
        <fullName evidence="12">ZP domain-containing protein</fullName>
    </submittedName>
</protein>
<keyword evidence="3" id="KW-1003">Cell membrane</keyword>
<evidence type="ECO:0000256" key="7">
    <source>
        <dbReference type="ARBA" id="ARBA00023136"/>
    </source>
</evidence>
<dbReference type="InterPro" id="IPR051962">
    <property type="entry name" value="Cuticlin"/>
</dbReference>
<evidence type="ECO:0000313" key="12">
    <source>
        <dbReference type="WBParaSite" id="MhA1_Contig840.frz3.fgene1"/>
    </source>
</evidence>
<feature type="region of interest" description="Disordered" evidence="8">
    <location>
        <begin position="421"/>
        <end position="560"/>
    </location>
</feature>
<dbReference type="PANTHER" id="PTHR22907:SF23">
    <property type="entry name" value="ZP DOMAIN-CONTAINING PROTEIN"/>
    <property type="match status" value="1"/>
</dbReference>
<feature type="compositionally biased region" description="Basic and acidic residues" evidence="8">
    <location>
        <begin position="430"/>
        <end position="442"/>
    </location>
</feature>
<evidence type="ECO:0000256" key="3">
    <source>
        <dbReference type="ARBA" id="ARBA00022475"/>
    </source>
</evidence>
<feature type="compositionally biased region" description="Polar residues" evidence="8">
    <location>
        <begin position="358"/>
        <end position="373"/>
    </location>
</feature>
<feature type="compositionally biased region" description="Low complexity" evidence="8">
    <location>
        <begin position="484"/>
        <end position="516"/>
    </location>
</feature>
<keyword evidence="7 9" id="KW-0472">Membrane</keyword>
<comment type="subcellular location">
    <subcellularLocation>
        <location evidence="1">Cell membrane</location>
        <topology evidence="1">Single-pass type I membrane protein</topology>
    </subcellularLocation>
</comment>
<feature type="transmembrane region" description="Helical" evidence="9">
    <location>
        <begin position="767"/>
        <end position="790"/>
    </location>
</feature>
<keyword evidence="5" id="KW-0732">Signal</keyword>
<dbReference type="WBParaSite" id="MhA1_Contig840.frz3.fgene1">
    <property type="protein sequence ID" value="MhA1_Contig840.frz3.fgene1"/>
    <property type="gene ID" value="MhA1_Contig840.frz3.fgene1"/>
</dbReference>
<evidence type="ECO:0000256" key="2">
    <source>
        <dbReference type="ARBA" id="ARBA00022460"/>
    </source>
</evidence>
<evidence type="ECO:0000259" key="10">
    <source>
        <dbReference type="PROSITE" id="PS51034"/>
    </source>
</evidence>
<feature type="compositionally biased region" description="Basic and acidic residues" evidence="8">
    <location>
        <begin position="628"/>
        <end position="649"/>
    </location>
</feature>
<keyword evidence="6 9" id="KW-1133">Transmembrane helix</keyword>
<evidence type="ECO:0000256" key="9">
    <source>
        <dbReference type="SAM" id="Phobius"/>
    </source>
</evidence>
<dbReference type="PROSITE" id="PS51034">
    <property type="entry name" value="ZP_2"/>
    <property type="match status" value="1"/>
</dbReference>
<reference evidence="12" key="1">
    <citation type="submission" date="2016-11" db="UniProtKB">
        <authorList>
            <consortium name="WormBaseParasite"/>
        </authorList>
    </citation>
    <scope>IDENTIFICATION</scope>
</reference>
<dbReference type="AlphaFoldDB" id="A0A1I8C0I3"/>
<feature type="compositionally biased region" description="Basic and acidic residues" evidence="8">
    <location>
        <begin position="610"/>
        <end position="620"/>
    </location>
</feature>
<dbReference type="Pfam" id="PF25057">
    <property type="entry name" value="CUT_N"/>
    <property type="match status" value="1"/>
</dbReference>
<dbReference type="InterPro" id="IPR057475">
    <property type="entry name" value="CUT_C"/>
</dbReference>
<feature type="region of interest" description="Disordered" evidence="8">
    <location>
        <begin position="596"/>
        <end position="706"/>
    </location>
</feature>
<feature type="compositionally biased region" description="Low complexity" evidence="8">
    <location>
        <begin position="535"/>
        <end position="551"/>
    </location>
</feature>
<feature type="region of interest" description="Disordered" evidence="8">
    <location>
        <begin position="354"/>
        <end position="373"/>
    </location>
</feature>
<feature type="compositionally biased region" description="Basic and acidic residues" evidence="8">
    <location>
        <begin position="465"/>
        <end position="483"/>
    </location>
</feature>
<evidence type="ECO:0000256" key="8">
    <source>
        <dbReference type="SAM" id="MobiDB-lite"/>
    </source>
</evidence>
<dbReference type="PANTHER" id="PTHR22907">
    <property type="entry name" value="GH04558P"/>
    <property type="match status" value="1"/>
</dbReference>
<evidence type="ECO:0000256" key="5">
    <source>
        <dbReference type="ARBA" id="ARBA00022729"/>
    </source>
</evidence>
<dbReference type="InterPro" id="IPR001507">
    <property type="entry name" value="ZP_dom"/>
</dbReference>
<evidence type="ECO:0000256" key="4">
    <source>
        <dbReference type="ARBA" id="ARBA00022692"/>
    </source>
</evidence>
<name>A0A1I8C0I3_MELHA</name>
<organism evidence="11 12">
    <name type="scientific">Meloidogyne hapla</name>
    <name type="common">Root-knot nematode worm</name>
    <dbReference type="NCBI Taxonomy" id="6305"/>
    <lineage>
        <taxon>Eukaryota</taxon>
        <taxon>Metazoa</taxon>
        <taxon>Ecdysozoa</taxon>
        <taxon>Nematoda</taxon>
        <taxon>Chromadorea</taxon>
        <taxon>Rhabditida</taxon>
        <taxon>Tylenchina</taxon>
        <taxon>Tylenchomorpha</taxon>
        <taxon>Tylenchoidea</taxon>
        <taxon>Meloidogynidae</taxon>
        <taxon>Meloidogyninae</taxon>
        <taxon>Meloidogyne</taxon>
    </lineage>
</organism>
<evidence type="ECO:0000256" key="6">
    <source>
        <dbReference type="ARBA" id="ARBA00022989"/>
    </source>
</evidence>
<dbReference type="Proteomes" id="UP000095281">
    <property type="component" value="Unplaced"/>
</dbReference>
<keyword evidence="11" id="KW-1185">Reference proteome</keyword>
<feature type="transmembrane region" description="Helical" evidence="9">
    <location>
        <begin position="61"/>
        <end position="83"/>
    </location>
</feature>
<keyword evidence="4 9" id="KW-0812">Transmembrane</keyword>
<dbReference type="Pfam" id="PF25301">
    <property type="entry name" value="CUT_C"/>
    <property type="match status" value="1"/>
</dbReference>
<feature type="compositionally biased region" description="Polar residues" evidence="8">
    <location>
        <begin position="517"/>
        <end position="531"/>
    </location>
</feature>
<accession>A0A1I8C0I3</accession>
<feature type="compositionally biased region" description="Low complexity" evidence="8">
    <location>
        <begin position="443"/>
        <end position="464"/>
    </location>
</feature>